<gene>
    <name evidence="11" type="ORF">JOB18_045944</name>
</gene>
<dbReference type="GO" id="GO:0004930">
    <property type="term" value="F:G protein-coupled receptor activity"/>
    <property type="evidence" value="ECO:0007669"/>
    <property type="project" value="UniProtKB-KW"/>
</dbReference>
<evidence type="ECO:0000256" key="6">
    <source>
        <dbReference type="ARBA" id="ARBA00023170"/>
    </source>
</evidence>
<feature type="domain" description="G-protein coupled receptors family 1 profile" evidence="10">
    <location>
        <begin position="62"/>
        <end position="271"/>
    </location>
</feature>
<feature type="region of interest" description="Disordered" evidence="8">
    <location>
        <begin position="378"/>
        <end position="404"/>
    </location>
</feature>
<dbReference type="PROSITE" id="PS50262">
    <property type="entry name" value="G_PROTEIN_RECEP_F1_2"/>
    <property type="match status" value="1"/>
</dbReference>
<feature type="region of interest" description="Disordered" evidence="8">
    <location>
        <begin position="289"/>
        <end position="339"/>
    </location>
</feature>
<feature type="compositionally biased region" description="Polar residues" evidence="8">
    <location>
        <begin position="314"/>
        <end position="324"/>
    </location>
</feature>
<dbReference type="PROSITE" id="PS00237">
    <property type="entry name" value="G_PROTEIN_RECEP_F1_1"/>
    <property type="match status" value="1"/>
</dbReference>
<dbReference type="InterPro" id="IPR017452">
    <property type="entry name" value="GPCR_Rhodpsn_7TM"/>
</dbReference>
<keyword evidence="3 9" id="KW-1133">Transmembrane helix</keyword>
<protein>
    <submittedName>
        <fullName evidence="11">Growth hormone secretagogue receptor type 1-like</fullName>
    </submittedName>
</protein>
<evidence type="ECO:0000259" key="10">
    <source>
        <dbReference type="PROSITE" id="PS50262"/>
    </source>
</evidence>
<feature type="transmembrane region" description="Helical" evidence="9">
    <location>
        <begin position="120"/>
        <end position="141"/>
    </location>
</feature>
<dbReference type="PANTHER" id="PTHR24243:SF7">
    <property type="entry name" value="GROWTH HORMONE SECRETAGOGUE RECEPTOR TYPE 1"/>
    <property type="match status" value="1"/>
</dbReference>
<evidence type="ECO:0000313" key="12">
    <source>
        <dbReference type="Proteomes" id="UP000693946"/>
    </source>
</evidence>
<dbReference type="Proteomes" id="UP000693946">
    <property type="component" value="Linkage Group LG19"/>
</dbReference>
<evidence type="ECO:0000256" key="9">
    <source>
        <dbReference type="SAM" id="Phobius"/>
    </source>
</evidence>
<feature type="transmembrane region" description="Helical" evidence="9">
    <location>
        <begin position="39"/>
        <end position="72"/>
    </location>
</feature>
<name>A0AAV6RKF7_SOLSE</name>
<keyword evidence="6 11" id="KW-0675">Receptor</keyword>
<evidence type="ECO:0000256" key="4">
    <source>
        <dbReference type="ARBA" id="ARBA00023040"/>
    </source>
</evidence>
<dbReference type="SUPFAM" id="SSF81321">
    <property type="entry name" value="Family A G protein-coupled receptor-like"/>
    <property type="match status" value="2"/>
</dbReference>
<organism evidence="11 12">
    <name type="scientific">Solea senegalensis</name>
    <name type="common">Senegalese sole</name>
    <dbReference type="NCBI Taxonomy" id="28829"/>
    <lineage>
        <taxon>Eukaryota</taxon>
        <taxon>Metazoa</taxon>
        <taxon>Chordata</taxon>
        <taxon>Craniata</taxon>
        <taxon>Vertebrata</taxon>
        <taxon>Euteleostomi</taxon>
        <taxon>Actinopterygii</taxon>
        <taxon>Neopterygii</taxon>
        <taxon>Teleostei</taxon>
        <taxon>Neoteleostei</taxon>
        <taxon>Acanthomorphata</taxon>
        <taxon>Carangaria</taxon>
        <taxon>Pleuronectiformes</taxon>
        <taxon>Pleuronectoidei</taxon>
        <taxon>Soleidae</taxon>
        <taxon>Solea</taxon>
    </lineage>
</organism>
<evidence type="ECO:0000256" key="8">
    <source>
        <dbReference type="SAM" id="MobiDB-lite"/>
    </source>
</evidence>
<reference evidence="11 12" key="1">
    <citation type="journal article" date="2021" name="Sci. Rep.">
        <title>Chromosome anchoring in Senegalese sole (Solea senegalensis) reveals sex-associated markers and genome rearrangements in flatfish.</title>
        <authorList>
            <person name="Guerrero-Cozar I."/>
            <person name="Gomez-Garrido J."/>
            <person name="Berbel C."/>
            <person name="Martinez-Blanch J.F."/>
            <person name="Alioto T."/>
            <person name="Claros M.G."/>
            <person name="Gagnaire P.A."/>
            <person name="Manchado M."/>
        </authorList>
    </citation>
    <scope>NUCLEOTIDE SEQUENCE [LARGE SCALE GENOMIC DNA]</scope>
    <source>
        <strain evidence="11">Sse05_10M</strain>
    </source>
</reference>
<evidence type="ECO:0000313" key="11">
    <source>
        <dbReference type="EMBL" id="KAG7506062.1"/>
    </source>
</evidence>
<feature type="compositionally biased region" description="Basic and acidic residues" evidence="8">
    <location>
        <begin position="384"/>
        <end position="394"/>
    </location>
</feature>
<feature type="compositionally biased region" description="Polar residues" evidence="8">
    <location>
        <begin position="395"/>
        <end position="404"/>
    </location>
</feature>
<proteinExistence type="predicted"/>
<sequence>MDLVELADMGRGCEDKNCGLSSGFPEHCSNQDCQWEEPMFGLIELVCVTVIYIPLMLFGLLGNILTILVVWLRPHMRSSTYLYLSSMAVSDLLILLLLPLDLYKLWRPRPWLLGDIACKLTMFLSECCTFCTILHITFLSLERYVAVCWPIAAKTLVTRRRTRALIGCLWLGAAVSAAPVLIMVGVEEVGGEECRCTHYAVSSGLLSAMMILSNLYFLVPLCILGLVYGLIGRTLWLRPQSSRKDQSHRHTVKMLGVIVLAFVLCWLPFHVGRTIFSLSLGSGTERQETYMDTNSQSDVNTLPDSRASSDTHPRSLSQTGQMTTHAHAEKGHVSCDRPGVKVDAHTDVDADTEAHTDNMSAREHLHSLVISHTRVHHKNAASAHHSDPDMETHTHANCQLHNGTNTTIHDAQKGCVNSQNDTDPHNNTHDDTQLYFLYYLSQYFNLVSSVLYYLSAAVNPLLYNLMSARYRHAVHSLIHTHCHAQSHRIRKTLDAQTSTTAL</sequence>
<dbReference type="InterPro" id="IPR000276">
    <property type="entry name" value="GPCR_Rhodpsn"/>
</dbReference>
<evidence type="ECO:0000256" key="5">
    <source>
        <dbReference type="ARBA" id="ARBA00023136"/>
    </source>
</evidence>
<dbReference type="SMART" id="SM01381">
    <property type="entry name" value="7TM_GPCR_Srsx"/>
    <property type="match status" value="1"/>
</dbReference>
<dbReference type="GO" id="GO:0005886">
    <property type="term" value="C:plasma membrane"/>
    <property type="evidence" value="ECO:0007669"/>
    <property type="project" value="TreeGrafter"/>
</dbReference>
<evidence type="ECO:0000256" key="3">
    <source>
        <dbReference type="ARBA" id="ARBA00022989"/>
    </source>
</evidence>
<feature type="transmembrane region" description="Helical" evidence="9">
    <location>
        <begin position="162"/>
        <end position="186"/>
    </location>
</feature>
<feature type="compositionally biased region" description="Basic and acidic residues" evidence="8">
    <location>
        <begin position="326"/>
        <end position="339"/>
    </location>
</feature>
<feature type="transmembrane region" description="Helical" evidence="9">
    <location>
        <begin position="252"/>
        <end position="269"/>
    </location>
</feature>
<dbReference type="PANTHER" id="PTHR24243">
    <property type="entry name" value="G-PROTEIN COUPLED RECEPTOR"/>
    <property type="match status" value="1"/>
</dbReference>
<keyword evidence="12" id="KW-1185">Reference proteome</keyword>
<dbReference type="AlphaFoldDB" id="A0AAV6RKF7"/>
<comment type="caution">
    <text evidence="11">The sequence shown here is derived from an EMBL/GenBank/DDBJ whole genome shotgun (WGS) entry which is preliminary data.</text>
</comment>
<feature type="transmembrane region" description="Helical" evidence="9">
    <location>
        <begin position="206"/>
        <end position="231"/>
    </location>
</feature>
<evidence type="ECO:0000256" key="1">
    <source>
        <dbReference type="ARBA" id="ARBA00004141"/>
    </source>
</evidence>
<keyword evidence="4" id="KW-0297">G-protein coupled receptor</keyword>
<dbReference type="Pfam" id="PF00001">
    <property type="entry name" value="7tm_1"/>
    <property type="match status" value="1"/>
</dbReference>
<accession>A0AAV6RKF7</accession>
<evidence type="ECO:0000256" key="7">
    <source>
        <dbReference type="ARBA" id="ARBA00023224"/>
    </source>
</evidence>
<comment type="subcellular location">
    <subcellularLocation>
        <location evidence="1">Membrane</location>
        <topology evidence="1">Multi-pass membrane protein</topology>
    </subcellularLocation>
</comment>
<dbReference type="EMBL" id="JAGKHQ010000011">
    <property type="protein sequence ID" value="KAG7506062.1"/>
    <property type="molecule type" value="Genomic_DNA"/>
</dbReference>
<keyword evidence="2 9" id="KW-0812">Transmembrane</keyword>
<keyword evidence="7" id="KW-0807">Transducer</keyword>
<feature type="compositionally biased region" description="Polar residues" evidence="8">
    <location>
        <begin position="289"/>
        <end position="306"/>
    </location>
</feature>
<feature type="transmembrane region" description="Helical" evidence="9">
    <location>
        <begin position="443"/>
        <end position="463"/>
    </location>
</feature>
<keyword evidence="5 9" id="KW-0472">Membrane</keyword>
<evidence type="ECO:0000256" key="2">
    <source>
        <dbReference type="ARBA" id="ARBA00022692"/>
    </source>
</evidence>
<feature type="transmembrane region" description="Helical" evidence="9">
    <location>
        <begin position="81"/>
        <end position="100"/>
    </location>
</feature>